<evidence type="ECO:0000313" key="4">
    <source>
        <dbReference type="Proteomes" id="UP000195918"/>
    </source>
</evidence>
<dbReference type="SUPFAM" id="SSF53756">
    <property type="entry name" value="UDP-Glycosyltransferase/glycogen phosphorylase"/>
    <property type="match status" value="1"/>
</dbReference>
<dbReference type="Proteomes" id="UP000195918">
    <property type="component" value="Unassembled WGS sequence"/>
</dbReference>
<dbReference type="Pfam" id="PF13477">
    <property type="entry name" value="Glyco_trans_4_2"/>
    <property type="match status" value="1"/>
</dbReference>
<protein>
    <submittedName>
        <fullName evidence="3">Capsular polysaccharide biosynthesis protein</fullName>
    </submittedName>
</protein>
<evidence type="ECO:0000259" key="1">
    <source>
        <dbReference type="Pfam" id="PF00534"/>
    </source>
</evidence>
<organism evidence="3 4">
    <name type="scientific">Vagococcus fluvialis bH819</name>
    <dbReference type="NCBI Taxonomy" id="1255619"/>
    <lineage>
        <taxon>Bacteria</taxon>
        <taxon>Bacillati</taxon>
        <taxon>Bacillota</taxon>
        <taxon>Bacilli</taxon>
        <taxon>Lactobacillales</taxon>
        <taxon>Enterococcaceae</taxon>
        <taxon>Vagococcus</taxon>
    </lineage>
</organism>
<feature type="domain" description="Glycosyl transferase family 1" evidence="1">
    <location>
        <begin position="183"/>
        <end position="344"/>
    </location>
</feature>
<dbReference type="AlphaFoldDB" id="A0A1X6WLV0"/>
<sequence>MIDQFNKDNIKILQELGYEVHVATNFENPGTITSERSNQLKKYLEKEKVKYYQVDFDRNPLNLTEFKKAKRQLRQLSGVNDYEFVHLHSPIGGIIGRIIFGKSKTKVIYTAHGFHFFKGAPLKNWLIYYPIEKYFSRCTDILITINAEDYNFSQKKLKAKRTEFINGVGVDTKLFKQFSEEEKEKIRNKNGFNNDDFLLIYVGELSQRKNQDYLIDVMSEIKKKEIKLLLVGKGPLEETLKQKVKEKNLEENISFLGYRSDVSDLMGMSDVVVSASKQEGLPVNLIEGLCEGKPLIVSDCRGNRDLVEDGVNGFVIGEYSDKNFSDKVFELYYSDRKRNEFSYESIGISKKYDIKYVHKQMLEIYKCEDV</sequence>
<dbReference type="InterPro" id="IPR050194">
    <property type="entry name" value="Glycosyltransferase_grp1"/>
</dbReference>
<feature type="domain" description="Glycosyltransferase subfamily 4-like N-terminal" evidence="2">
    <location>
        <begin position="12"/>
        <end position="145"/>
    </location>
</feature>
<keyword evidence="4" id="KW-1185">Reference proteome</keyword>
<dbReference type="GO" id="GO:0016757">
    <property type="term" value="F:glycosyltransferase activity"/>
    <property type="evidence" value="ECO:0007669"/>
    <property type="project" value="InterPro"/>
</dbReference>
<evidence type="ECO:0000259" key="2">
    <source>
        <dbReference type="Pfam" id="PF13477"/>
    </source>
</evidence>
<proteinExistence type="predicted"/>
<gene>
    <name evidence="3" type="ORF">FM121_04055</name>
</gene>
<dbReference type="InterPro" id="IPR001296">
    <property type="entry name" value="Glyco_trans_1"/>
</dbReference>
<dbReference type="Pfam" id="PF00534">
    <property type="entry name" value="Glycos_transf_1"/>
    <property type="match status" value="1"/>
</dbReference>
<name>A0A1X6WLV0_9ENTE</name>
<dbReference type="EMBL" id="FWFD01000008">
    <property type="protein sequence ID" value="SLM85245.1"/>
    <property type="molecule type" value="Genomic_DNA"/>
</dbReference>
<dbReference type="Gene3D" id="3.40.50.2000">
    <property type="entry name" value="Glycogen Phosphorylase B"/>
    <property type="match status" value="2"/>
</dbReference>
<evidence type="ECO:0000313" key="3">
    <source>
        <dbReference type="EMBL" id="SLM85245.1"/>
    </source>
</evidence>
<dbReference type="PANTHER" id="PTHR45947:SF3">
    <property type="entry name" value="SULFOQUINOVOSYL TRANSFERASE SQD2"/>
    <property type="match status" value="1"/>
</dbReference>
<dbReference type="PANTHER" id="PTHR45947">
    <property type="entry name" value="SULFOQUINOVOSYL TRANSFERASE SQD2"/>
    <property type="match status" value="1"/>
</dbReference>
<reference evidence="4" key="1">
    <citation type="submission" date="2017-02" db="EMBL/GenBank/DDBJ databases">
        <authorList>
            <person name="Dridi B."/>
        </authorList>
    </citation>
    <scope>NUCLEOTIDE SEQUENCE [LARGE SCALE GENOMIC DNA]</scope>
    <source>
        <strain evidence="4">bH819</strain>
    </source>
</reference>
<accession>A0A1X6WLV0</accession>
<dbReference type="InterPro" id="IPR028098">
    <property type="entry name" value="Glyco_trans_4-like_N"/>
</dbReference>